<feature type="region of interest" description="Disordered" evidence="1">
    <location>
        <begin position="30"/>
        <end position="61"/>
    </location>
</feature>
<dbReference type="EMBL" id="VSSQ01022659">
    <property type="protein sequence ID" value="MPM69119.1"/>
    <property type="molecule type" value="Genomic_DNA"/>
</dbReference>
<accession>A0A645BUK4</accession>
<name>A0A645BUK4_9ZZZZ</name>
<feature type="compositionally biased region" description="Low complexity" evidence="1">
    <location>
        <begin position="39"/>
        <end position="50"/>
    </location>
</feature>
<proteinExistence type="predicted"/>
<evidence type="ECO:0000256" key="1">
    <source>
        <dbReference type="SAM" id="MobiDB-lite"/>
    </source>
</evidence>
<protein>
    <recommendedName>
        <fullName evidence="3">HK97 gp10 family phage protein</fullName>
    </recommendedName>
</protein>
<gene>
    <name evidence="2" type="ORF">SDC9_116063</name>
</gene>
<dbReference type="AlphaFoldDB" id="A0A645BUK4"/>
<evidence type="ECO:0000313" key="2">
    <source>
        <dbReference type="EMBL" id="MPM69119.1"/>
    </source>
</evidence>
<sequence>MTGAKIRVEFDDEAVKNAVQKGGVKSLRSAGAYTRKAARNAVSRSSKSSSPGTPPHTRRGLLKRSILFGVEKHRMAVVIGPAKSLIGISMTAHEFGGMYRRRKYPKRALMGPTLVKVFPQLPKLWKDSVKP</sequence>
<organism evidence="2">
    <name type="scientific">bioreactor metagenome</name>
    <dbReference type="NCBI Taxonomy" id="1076179"/>
    <lineage>
        <taxon>unclassified sequences</taxon>
        <taxon>metagenomes</taxon>
        <taxon>ecological metagenomes</taxon>
    </lineage>
</organism>
<reference evidence="2" key="1">
    <citation type="submission" date="2019-08" db="EMBL/GenBank/DDBJ databases">
        <authorList>
            <person name="Kucharzyk K."/>
            <person name="Murdoch R.W."/>
            <person name="Higgins S."/>
            <person name="Loffler F."/>
        </authorList>
    </citation>
    <scope>NUCLEOTIDE SEQUENCE</scope>
</reference>
<comment type="caution">
    <text evidence="2">The sequence shown here is derived from an EMBL/GenBank/DDBJ whole genome shotgun (WGS) entry which is preliminary data.</text>
</comment>
<evidence type="ECO:0008006" key="3">
    <source>
        <dbReference type="Google" id="ProtNLM"/>
    </source>
</evidence>